<accession>A0A8H5CIJ1</accession>
<evidence type="ECO:0000256" key="1">
    <source>
        <dbReference type="SAM" id="MobiDB-lite"/>
    </source>
</evidence>
<dbReference type="Proteomes" id="UP000559256">
    <property type="component" value="Unassembled WGS sequence"/>
</dbReference>
<keyword evidence="2" id="KW-0472">Membrane</keyword>
<feature type="chain" id="PRO_5034000462" description="Extracellular membrane protein CFEM domain-containing protein" evidence="3">
    <location>
        <begin position="21"/>
        <end position="208"/>
    </location>
</feature>
<evidence type="ECO:0008006" key="6">
    <source>
        <dbReference type="Google" id="ProtNLM"/>
    </source>
</evidence>
<sequence length="208" mass="20964">MHSFILSVLVSGSIVTLAAAGTPSLQRDLLVRQLGSIPTTGDCQAQCQAFSNGVLNCNYSLECDCSDSVISNMESCYNCLGSNMPESRQSFDQVVDGYKQNCEDLSGSVFGSDSIPGASAPITGLPQPSGTTPSSSRPSSGSGSNPNTTSSNSGSGSGSSSSEPESGDSDSGSNLEDNGAMALASGVGINVFVLTLVTVGVAIMVIVP</sequence>
<keyword evidence="5" id="KW-1185">Reference proteome</keyword>
<dbReference type="AlphaFoldDB" id="A0A8H5CIJ1"/>
<evidence type="ECO:0000256" key="2">
    <source>
        <dbReference type="SAM" id="Phobius"/>
    </source>
</evidence>
<evidence type="ECO:0000313" key="5">
    <source>
        <dbReference type="Proteomes" id="UP000559256"/>
    </source>
</evidence>
<keyword evidence="2" id="KW-1133">Transmembrane helix</keyword>
<feature type="transmembrane region" description="Helical" evidence="2">
    <location>
        <begin position="181"/>
        <end position="207"/>
    </location>
</feature>
<organism evidence="4 5">
    <name type="scientific">Tetrapyrgos nigripes</name>
    <dbReference type="NCBI Taxonomy" id="182062"/>
    <lineage>
        <taxon>Eukaryota</taxon>
        <taxon>Fungi</taxon>
        <taxon>Dikarya</taxon>
        <taxon>Basidiomycota</taxon>
        <taxon>Agaricomycotina</taxon>
        <taxon>Agaricomycetes</taxon>
        <taxon>Agaricomycetidae</taxon>
        <taxon>Agaricales</taxon>
        <taxon>Marasmiineae</taxon>
        <taxon>Marasmiaceae</taxon>
        <taxon>Tetrapyrgos</taxon>
    </lineage>
</organism>
<evidence type="ECO:0000256" key="3">
    <source>
        <dbReference type="SAM" id="SignalP"/>
    </source>
</evidence>
<keyword evidence="2" id="KW-0812">Transmembrane</keyword>
<feature type="compositionally biased region" description="Low complexity" evidence="1">
    <location>
        <begin position="129"/>
        <end position="174"/>
    </location>
</feature>
<protein>
    <recommendedName>
        <fullName evidence="6">Extracellular membrane protein CFEM domain-containing protein</fullName>
    </recommendedName>
</protein>
<feature type="region of interest" description="Disordered" evidence="1">
    <location>
        <begin position="116"/>
        <end position="175"/>
    </location>
</feature>
<proteinExistence type="predicted"/>
<comment type="caution">
    <text evidence="4">The sequence shown here is derived from an EMBL/GenBank/DDBJ whole genome shotgun (WGS) entry which is preliminary data.</text>
</comment>
<gene>
    <name evidence="4" type="ORF">D9758_012272</name>
</gene>
<dbReference type="EMBL" id="JAACJM010000165">
    <property type="protein sequence ID" value="KAF5341408.1"/>
    <property type="molecule type" value="Genomic_DNA"/>
</dbReference>
<feature type="signal peptide" evidence="3">
    <location>
        <begin position="1"/>
        <end position="20"/>
    </location>
</feature>
<evidence type="ECO:0000313" key="4">
    <source>
        <dbReference type="EMBL" id="KAF5341408.1"/>
    </source>
</evidence>
<name>A0A8H5CIJ1_9AGAR</name>
<reference evidence="4 5" key="1">
    <citation type="journal article" date="2020" name="ISME J.">
        <title>Uncovering the hidden diversity of litter-decomposition mechanisms in mushroom-forming fungi.</title>
        <authorList>
            <person name="Floudas D."/>
            <person name="Bentzer J."/>
            <person name="Ahren D."/>
            <person name="Johansson T."/>
            <person name="Persson P."/>
            <person name="Tunlid A."/>
        </authorList>
    </citation>
    <scope>NUCLEOTIDE SEQUENCE [LARGE SCALE GENOMIC DNA]</scope>
    <source>
        <strain evidence="4 5">CBS 291.85</strain>
    </source>
</reference>
<keyword evidence="3" id="KW-0732">Signal</keyword>